<dbReference type="Pfam" id="PF02767">
    <property type="entry name" value="DNA_pol3_beta_2"/>
    <property type="match status" value="1"/>
</dbReference>
<keyword evidence="3 9" id="KW-0963">Cytoplasm</keyword>
<dbReference type="PANTHER" id="PTHR30478">
    <property type="entry name" value="DNA POLYMERASE III SUBUNIT BETA"/>
    <property type="match status" value="1"/>
</dbReference>
<comment type="similarity">
    <text evidence="2 9">Belongs to the beta sliding clamp family.</text>
</comment>
<reference evidence="13 14" key="1">
    <citation type="submission" date="2017-10" db="EMBL/GenBank/DDBJ databases">
        <title>Novel microbial diversity and functional potential in the marine mammal oral microbiome.</title>
        <authorList>
            <person name="Dudek N.K."/>
            <person name="Sun C.L."/>
            <person name="Burstein D."/>
            <person name="Kantor R.S."/>
            <person name="Aliaga Goltsman D.S."/>
            <person name="Bik E.M."/>
            <person name="Thomas B.C."/>
            <person name="Banfield J.F."/>
            <person name="Relman D.A."/>
        </authorList>
    </citation>
    <scope>NUCLEOTIDE SEQUENCE [LARGE SCALE GENOMIC DNA]</scope>
    <source>
        <strain evidence="13">DOLZORAL124_49_17</strain>
    </source>
</reference>
<dbReference type="InterPro" id="IPR001001">
    <property type="entry name" value="DNA_polIII_beta"/>
</dbReference>
<dbReference type="EMBL" id="PDPS01000021">
    <property type="protein sequence ID" value="PID58834.1"/>
    <property type="molecule type" value="Genomic_DNA"/>
</dbReference>
<comment type="subunit">
    <text evidence="9">Forms a ring-shaped head-to-tail homodimer around DNA.</text>
</comment>
<dbReference type="GO" id="GO:0003677">
    <property type="term" value="F:DNA binding"/>
    <property type="evidence" value="ECO:0007669"/>
    <property type="project" value="UniProtKB-UniRule"/>
</dbReference>
<gene>
    <name evidence="13" type="primary">dnaN</name>
    <name evidence="13" type="ORF">CSB45_02210</name>
</gene>
<comment type="subcellular location">
    <subcellularLocation>
        <location evidence="1 9">Cytoplasm</location>
    </subcellularLocation>
</comment>
<dbReference type="InterPro" id="IPR022635">
    <property type="entry name" value="DNA_polIII_beta_C"/>
</dbReference>
<feature type="domain" description="DNA polymerase III beta sliding clamp N-terminal" evidence="10">
    <location>
        <begin position="1"/>
        <end position="121"/>
    </location>
</feature>
<evidence type="ECO:0000313" key="14">
    <source>
        <dbReference type="Proteomes" id="UP000229740"/>
    </source>
</evidence>
<keyword evidence="7 9" id="KW-0239">DNA-directed DNA polymerase</keyword>
<dbReference type="AlphaFoldDB" id="A0A2G6E9U5"/>
<organism evidence="13 14">
    <name type="scientific">candidate division KSB3 bacterium</name>
    <dbReference type="NCBI Taxonomy" id="2044937"/>
    <lineage>
        <taxon>Bacteria</taxon>
        <taxon>candidate division KSB3</taxon>
    </lineage>
</organism>
<dbReference type="GO" id="GO:0005737">
    <property type="term" value="C:cytoplasm"/>
    <property type="evidence" value="ECO:0007669"/>
    <property type="project" value="UniProtKB-SubCell"/>
</dbReference>
<dbReference type="Pfam" id="PF00712">
    <property type="entry name" value="DNA_pol3_beta"/>
    <property type="match status" value="1"/>
</dbReference>
<evidence type="ECO:0000256" key="5">
    <source>
        <dbReference type="ARBA" id="ARBA00022695"/>
    </source>
</evidence>
<feature type="domain" description="DNA polymerase III beta sliding clamp central" evidence="11">
    <location>
        <begin position="132"/>
        <end position="246"/>
    </location>
</feature>
<sequence length="370" mass="40924">MRIAIEKHTLFEGVQRVQNVVDKKNTIPVLSNLLLETDVENIAITLVATNLEVGISTVLPASEVTEGSITIPAQKIFEILRELPDSTLNLTIDENNWVSLDCSNANFKLAGLPRTDFPELPALPSQGTIIFPQAMLKDMIAKTAFAVSNDESRYALTGVLFSIDENEFSMVATDGHRLALIKKPHAVELDEESSREVIIPLKAVNEVKKMCDGDDQISINLGESQIAFRKENTMLVSRLIDAQFPDYRQVIPAESRFTLTADKEELLHAIRRVSLLCSETRLMKFSVSEGRLSLSSNDPNLGEAKESMTVDYDGEELAIGFNAKYVMDFLSVTTGEKIFIKLSDALSPGLFSSDGEEDEGFSCVIMPMRV</sequence>
<proteinExistence type="inferred from homology"/>
<dbReference type="Gene3D" id="3.10.150.10">
    <property type="entry name" value="DNA Polymerase III, subunit A, domain 2"/>
    <property type="match status" value="1"/>
</dbReference>
<dbReference type="NCBIfam" id="TIGR00663">
    <property type="entry name" value="dnan"/>
    <property type="match status" value="1"/>
</dbReference>
<dbReference type="PANTHER" id="PTHR30478:SF0">
    <property type="entry name" value="BETA SLIDING CLAMP"/>
    <property type="match status" value="1"/>
</dbReference>
<comment type="function">
    <text evidence="9">Confers DNA tethering and processivity to DNA polymerases and other proteins. Acts as a clamp, forming a ring around DNA (a reaction catalyzed by the clamp-loading complex) which diffuses in an ATP-independent manner freely and bidirectionally along dsDNA. Initially characterized for its ability to contact the catalytic subunit of DNA polymerase III (Pol III), a complex, multichain enzyme responsible for most of the replicative synthesis in bacteria; Pol III exhibits 3'-5' exonuclease proofreading activity. The beta chain is required for initiation of replication as well as for processivity of DNA replication.</text>
</comment>
<evidence type="ECO:0000259" key="10">
    <source>
        <dbReference type="Pfam" id="PF00712"/>
    </source>
</evidence>
<keyword evidence="6 9" id="KW-0235">DNA replication</keyword>
<dbReference type="SMART" id="SM00480">
    <property type="entry name" value="POL3Bc"/>
    <property type="match status" value="1"/>
</dbReference>
<evidence type="ECO:0000256" key="3">
    <source>
        <dbReference type="ARBA" id="ARBA00022490"/>
    </source>
</evidence>
<dbReference type="GO" id="GO:0008408">
    <property type="term" value="F:3'-5' exonuclease activity"/>
    <property type="evidence" value="ECO:0007669"/>
    <property type="project" value="InterPro"/>
</dbReference>
<evidence type="ECO:0000256" key="7">
    <source>
        <dbReference type="ARBA" id="ARBA00022932"/>
    </source>
</evidence>
<evidence type="ECO:0000256" key="2">
    <source>
        <dbReference type="ARBA" id="ARBA00010752"/>
    </source>
</evidence>
<name>A0A2G6E9U5_9BACT</name>
<dbReference type="InterPro" id="IPR022637">
    <property type="entry name" value="DNA_polIII_beta_cen"/>
</dbReference>
<feature type="domain" description="DNA polymerase III beta sliding clamp C-terminal" evidence="12">
    <location>
        <begin position="248"/>
        <end position="369"/>
    </location>
</feature>
<dbReference type="Gene3D" id="3.70.10.10">
    <property type="match status" value="1"/>
</dbReference>
<evidence type="ECO:0000256" key="4">
    <source>
        <dbReference type="ARBA" id="ARBA00022679"/>
    </source>
</evidence>
<dbReference type="InterPro" id="IPR022634">
    <property type="entry name" value="DNA_polIII_beta_N"/>
</dbReference>
<keyword evidence="8" id="KW-0238">DNA-binding</keyword>
<dbReference type="GO" id="GO:0006271">
    <property type="term" value="P:DNA strand elongation involved in DNA replication"/>
    <property type="evidence" value="ECO:0007669"/>
    <property type="project" value="TreeGrafter"/>
</dbReference>
<dbReference type="GO" id="GO:0003887">
    <property type="term" value="F:DNA-directed DNA polymerase activity"/>
    <property type="evidence" value="ECO:0007669"/>
    <property type="project" value="UniProtKB-UniRule"/>
</dbReference>
<protein>
    <recommendedName>
        <fullName evidence="9">Beta sliding clamp</fullName>
    </recommendedName>
</protein>
<evidence type="ECO:0000256" key="8">
    <source>
        <dbReference type="ARBA" id="ARBA00023125"/>
    </source>
</evidence>
<evidence type="ECO:0000256" key="1">
    <source>
        <dbReference type="ARBA" id="ARBA00004496"/>
    </source>
</evidence>
<evidence type="ECO:0000256" key="9">
    <source>
        <dbReference type="PIRNR" id="PIRNR000804"/>
    </source>
</evidence>
<keyword evidence="4 9" id="KW-0808">Transferase</keyword>
<dbReference type="CDD" id="cd00140">
    <property type="entry name" value="beta_clamp"/>
    <property type="match status" value="1"/>
</dbReference>
<accession>A0A2G6E9U5</accession>
<dbReference type="Proteomes" id="UP000229740">
    <property type="component" value="Unassembled WGS sequence"/>
</dbReference>
<evidence type="ECO:0000313" key="13">
    <source>
        <dbReference type="EMBL" id="PID58834.1"/>
    </source>
</evidence>
<dbReference type="InterPro" id="IPR046938">
    <property type="entry name" value="DNA_clamp_sf"/>
</dbReference>
<dbReference type="Pfam" id="PF02768">
    <property type="entry name" value="DNA_pol3_beta_3"/>
    <property type="match status" value="1"/>
</dbReference>
<dbReference type="SUPFAM" id="SSF55979">
    <property type="entry name" value="DNA clamp"/>
    <property type="match status" value="3"/>
</dbReference>
<keyword evidence="5 9" id="KW-0548">Nucleotidyltransferase</keyword>
<evidence type="ECO:0000259" key="11">
    <source>
        <dbReference type="Pfam" id="PF02767"/>
    </source>
</evidence>
<evidence type="ECO:0000256" key="6">
    <source>
        <dbReference type="ARBA" id="ARBA00022705"/>
    </source>
</evidence>
<evidence type="ECO:0000259" key="12">
    <source>
        <dbReference type="Pfam" id="PF02768"/>
    </source>
</evidence>
<dbReference type="GO" id="GO:0009360">
    <property type="term" value="C:DNA polymerase III complex"/>
    <property type="evidence" value="ECO:0007669"/>
    <property type="project" value="InterPro"/>
</dbReference>
<comment type="caution">
    <text evidence="13">The sequence shown here is derived from an EMBL/GenBank/DDBJ whole genome shotgun (WGS) entry which is preliminary data.</text>
</comment>
<dbReference type="PIRSF" id="PIRSF000804">
    <property type="entry name" value="DNA_pol_III_b"/>
    <property type="match status" value="1"/>
</dbReference>